<evidence type="ECO:0000313" key="14">
    <source>
        <dbReference type="Proteomes" id="UP001190640"/>
    </source>
</evidence>
<keyword evidence="5" id="KW-0732">Signal</keyword>
<feature type="transmembrane region" description="Helical" evidence="12">
    <location>
        <begin position="702"/>
        <end position="726"/>
    </location>
</feature>
<dbReference type="KEGG" id="emc:129339943"/>
<feature type="transmembrane region" description="Helical" evidence="12">
    <location>
        <begin position="826"/>
        <end position="846"/>
    </location>
</feature>
<dbReference type="PANTHER" id="PTHR24061">
    <property type="entry name" value="CALCIUM-SENSING RECEPTOR-RELATED"/>
    <property type="match status" value="1"/>
</dbReference>
<dbReference type="Gene3D" id="2.10.50.30">
    <property type="entry name" value="GPCR, family 3, nine cysteines domain"/>
    <property type="match status" value="1"/>
</dbReference>
<keyword evidence="7" id="KW-0297">G-protein coupled receptor</keyword>
<evidence type="ECO:0000256" key="5">
    <source>
        <dbReference type="ARBA" id="ARBA00022729"/>
    </source>
</evidence>
<name>A0AA97K2Y3_EUBMA</name>
<dbReference type="PROSITE" id="PS00981">
    <property type="entry name" value="G_PROTEIN_RECEP_F3_3"/>
    <property type="match status" value="1"/>
</dbReference>
<dbReference type="InterPro" id="IPR000337">
    <property type="entry name" value="GPCR_3"/>
</dbReference>
<dbReference type="SUPFAM" id="SSF53822">
    <property type="entry name" value="Periplasmic binding protein-like I"/>
    <property type="match status" value="1"/>
</dbReference>
<feature type="transmembrane region" description="Helical" evidence="12">
    <location>
        <begin position="858"/>
        <end position="881"/>
    </location>
</feature>
<dbReference type="InterPro" id="IPR017979">
    <property type="entry name" value="GPCR_3_CS"/>
</dbReference>
<evidence type="ECO:0000256" key="3">
    <source>
        <dbReference type="ARBA" id="ARBA00022475"/>
    </source>
</evidence>
<evidence type="ECO:0000256" key="4">
    <source>
        <dbReference type="ARBA" id="ARBA00022692"/>
    </source>
</evidence>
<comment type="similarity">
    <text evidence="2">Belongs to the G-protein coupled receptor 3 family.</text>
</comment>
<dbReference type="GO" id="GO:0005886">
    <property type="term" value="C:plasma membrane"/>
    <property type="evidence" value="ECO:0007669"/>
    <property type="project" value="UniProtKB-SubCell"/>
</dbReference>
<evidence type="ECO:0000256" key="11">
    <source>
        <dbReference type="ARBA" id="ARBA00023224"/>
    </source>
</evidence>
<feature type="transmembrane region" description="Helical" evidence="12">
    <location>
        <begin position="670"/>
        <end position="690"/>
    </location>
</feature>
<dbReference type="FunFam" id="3.40.50.2300:FF:000024">
    <property type="entry name" value="Vomeronasal 2, receptor 73"/>
    <property type="match status" value="1"/>
</dbReference>
<dbReference type="InterPro" id="IPR028082">
    <property type="entry name" value="Peripla_BP_I"/>
</dbReference>
<dbReference type="InterPro" id="IPR000068">
    <property type="entry name" value="GPCR_3_Ca_sens_rcpt-rel"/>
</dbReference>
<evidence type="ECO:0000256" key="7">
    <source>
        <dbReference type="ARBA" id="ARBA00023040"/>
    </source>
</evidence>
<dbReference type="InterPro" id="IPR004073">
    <property type="entry name" value="GPCR_3_vmron_rcpt_2"/>
</dbReference>
<keyword evidence="3" id="KW-1003">Cell membrane</keyword>
<dbReference type="RefSeq" id="XP_054850480.1">
    <property type="nucleotide sequence ID" value="XM_054994505.1"/>
</dbReference>
<evidence type="ECO:0000256" key="8">
    <source>
        <dbReference type="ARBA" id="ARBA00023136"/>
    </source>
</evidence>
<keyword evidence="9" id="KW-0675">Receptor</keyword>
<dbReference type="InterPro" id="IPR038550">
    <property type="entry name" value="GPCR_3_9-Cys_sf"/>
</dbReference>
<keyword evidence="6 12" id="KW-1133">Transmembrane helix</keyword>
<keyword evidence="8 12" id="KW-0472">Membrane</keyword>
<dbReference type="PRINTS" id="PR00248">
    <property type="entry name" value="GPCRMGR"/>
</dbReference>
<keyword evidence="11" id="KW-0807">Transducer</keyword>
<proteinExistence type="inferred from homology"/>
<comment type="subcellular location">
    <subcellularLocation>
        <location evidence="1">Cell membrane</location>
        <topology evidence="1">Multi-pass membrane protein</topology>
    </subcellularLocation>
</comment>
<dbReference type="Pfam" id="PF00003">
    <property type="entry name" value="7tm_3"/>
    <property type="match status" value="1"/>
</dbReference>
<dbReference type="GeneID" id="129339943"/>
<gene>
    <name evidence="15" type="primary">LOC129339943</name>
</gene>
<organism evidence="14 15">
    <name type="scientific">Eublepharis macularius</name>
    <name type="common">Leopard gecko</name>
    <name type="synonym">Cyrtodactylus macularius</name>
    <dbReference type="NCBI Taxonomy" id="481883"/>
    <lineage>
        <taxon>Eukaryota</taxon>
        <taxon>Metazoa</taxon>
        <taxon>Chordata</taxon>
        <taxon>Craniata</taxon>
        <taxon>Vertebrata</taxon>
        <taxon>Euteleostomi</taxon>
        <taxon>Lepidosauria</taxon>
        <taxon>Squamata</taxon>
        <taxon>Bifurcata</taxon>
        <taxon>Gekkota</taxon>
        <taxon>Eublepharidae</taxon>
        <taxon>Eublepharinae</taxon>
        <taxon>Eublepharis</taxon>
    </lineage>
</organism>
<evidence type="ECO:0000313" key="15">
    <source>
        <dbReference type="RefSeq" id="XP_054850480.1"/>
    </source>
</evidence>
<protein>
    <submittedName>
        <fullName evidence="15">Vomeronasal type-2 receptor 26-like</fullName>
    </submittedName>
</protein>
<evidence type="ECO:0000256" key="1">
    <source>
        <dbReference type="ARBA" id="ARBA00004651"/>
    </source>
</evidence>
<dbReference type="PROSITE" id="PS50259">
    <property type="entry name" value="G_PROTEIN_RECEP_F3_4"/>
    <property type="match status" value="1"/>
</dbReference>
<keyword evidence="14" id="KW-1185">Reference proteome</keyword>
<feature type="transmembrane region" description="Helical" evidence="12">
    <location>
        <begin position="747"/>
        <end position="765"/>
    </location>
</feature>
<dbReference type="PANTHER" id="PTHR24061:SF599">
    <property type="entry name" value="G-PROTEIN COUPLED RECEPTORS FAMILY 3 PROFILE DOMAIN-CONTAINING PROTEIN"/>
    <property type="match status" value="1"/>
</dbReference>
<feature type="transmembrane region" description="Helical" evidence="12">
    <location>
        <begin position="632"/>
        <end position="655"/>
    </location>
</feature>
<evidence type="ECO:0000256" key="9">
    <source>
        <dbReference type="ARBA" id="ARBA00023170"/>
    </source>
</evidence>
<dbReference type="Pfam" id="PF07562">
    <property type="entry name" value="NCD3G"/>
    <property type="match status" value="1"/>
</dbReference>
<dbReference type="GO" id="GO:0004930">
    <property type="term" value="F:G protein-coupled receptor activity"/>
    <property type="evidence" value="ECO:0007669"/>
    <property type="project" value="UniProtKB-KW"/>
</dbReference>
<dbReference type="PRINTS" id="PR01535">
    <property type="entry name" value="VOMERONASL2R"/>
</dbReference>
<evidence type="ECO:0000256" key="2">
    <source>
        <dbReference type="ARBA" id="ARBA00007242"/>
    </source>
</evidence>
<dbReference type="AlphaFoldDB" id="A0AA97K2Y3"/>
<keyword evidence="4 12" id="KW-0812">Transmembrane</keyword>
<dbReference type="Proteomes" id="UP001190640">
    <property type="component" value="Chromosome 12"/>
</dbReference>
<dbReference type="InterPro" id="IPR001828">
    <property type="entry name" value="ANF_lig-bd_rcpt"/>
</dbReference>
<dbReference type="FunFam" id="2.10.50.30:FF:000002">
    <property type="entry name" value="Vomeronasal 2 receptor, h1"/>
    <property type="match status" value="1"/>
</dbReference>
<dbReference type="InterPro" id="IPR017978">
    <property type="entry name" value="GPCR_3_C"/>
</dbReference>
<evidence type="ECO:0000256" key="12">
    <source>
        <dbReference type="SAM" id="Phobius"/>
    </source>
</evidence>
<dbReference type="Gene3D" id="3.40.50.2300">
    <property type="match status" value="2"/>
</dbReference>
<sequence>MEASAHRALGDLQDLCYDALEGPSHQEVEREQHLLQDWASHFSVEEEKEVLAWPDKHVALSIQKYHRELEKLEELLITFPAIINKIHVITKFFQHILALAFAVHQINENPSILPNVTLGFHIYDSYFEAAMTYRTTLDLFFKSHRFLPNYKCGIQKPVTGVIGGLDFETSSRMAELLQVYKIPQVSYGSFEEGARDRKYSPLFYRMVPNEVFQNMGIIRLLLHFQWTWVGLVVIDDESGDNFLNSLESLFSENGICSAFTKRANKNAHTSNMSDLMVLIKKNVPDFMESNVNALVIYGNTATLTWLEGMILLTTQILPVMFPQYKWKATAGRVWMMTAQIDFTFNVFQKSYDMQMFHGAISCNIHTMEPPGFQEFIQNITWLGKIENHFIQGFWEQAFDCIMPNSAGPNDANEICTGEESLEDLPTPFFEMSMTGHSYSIYNAVHVLAHALHAVRTTTFYQRTVEDGRRQSILNVEPWKLHSLLQTISFNNSVKDEIVFNEHGELATEFDVTNLITFPNNSYVRVKVGRVNSQAPPGKELTIQDDKIEWHPELTQVPPCSLCNEHCHPGFSKKKKEGEKFCCYDCAPCPEGRISDQEDMDHCVSCSEGYHPNERKDQCVPKMTNFLSYEETLGKFLACSAILFSLITALVLAIFVKHRNTPIVKANNRSLTYILLVSLLFCFLCSMLFIGQPNKVTCLLRQTTFAIIFSMAISSVLAKTVTVVVAFMASKPGNMFRKWVGKRLSYSIVLFCFLVQIGICAVWLGTSPPFPDLDAYTLTAEIIVQCNEGSLAMFYCVLGFLGFLATISFTVAFLARKLPDSFNEAKFITFSMLVFCSVWVSFVPTYLSTKGKDMVAVEIFSILASTAGLLACIFSPKCYIIILRPNMNSREQLLRRKC</sequence>
<dbReference type="InterPro" id="IPR011500">
    <property type="entry name" value="GPCR_3_9-Cys_dom"/>
</dbReference>
<feature type="transmembrane region" description="Helical" evidence="12">
    <location>
        <begin position="791"/>
        <end position="814"/>
    </location>
</feature>
<dbReference type="CDD" id="cd15283">
    <property type="entry name" value="7tmC_V2R_pheromone"/>
    <property type="match status" value="1"/>
</dbReference>
<feature type="domain" description="G-protein coupled receptors family 3 profile" evidence="13">
    <location>
        <begin position="632"/>
        <end position="896"/>
    </location>
</feature>
<accession>A0AA97K2Y3</accession>
<evidence type="ECO:0000259" key="13">
    <source>
        <dbReference type="PROSITE" id="PS50259"/>
    </source>
</evidence>
<keyword evidence="10" id="KW-0325">Glycoprotein</keyword>
<evidence type="ECO:0000256" key="10">
    <source>
        <dbReference type="ARBA" id="ARBA00023180"/>
    </source>
</evidence>
<dbReference type="Pfam" id="PF01094">
    <property type="entry name" value="ANF_receptor"/>
    <property type="match status" value="1"/>
</dbReference>
<reference evidence="15" key="1">
    <citation type="submission" date="2025-08" db="UniProtKB">
        <authorList>
            <consortium name="RefSeq"/>
        </authorList>
    </citation>
    <scope>IDENTIFICATION</scope>
    <source>
        <tissue evidence="15">Blood</tissue>
    </source>
</reference>
<evidence type="ECO:0000256" key="6">
    <source>
        <dbReference type="ARBA" id="ARBA00022989"/>
    </source>
</evidence>